<accession>A0A158G0W1</accession>
<gene>
    <name evidence="1" type="ORF">AWB66_01483</name>
</gene>
<organism evidence="1 2">
    <name type="scientific">Caballeronia telluris</name>
    <dbReference type="NCBI Taxonomy" id="326475"/>
    <lineage>
        <taxon>Bacteria</taxon>
        <taxon>Pseudomonadati</taxon>
        <taxon>Pseudomonadota</taxon>
        <taxon>Betaproteobacteria</taxon>
        <taxon>Burkholderiales</taxon>
        <taxon>Burkholderiaceae</taxon>
        <taxon>Caballeronia</taxon>
    </lineage>
</organism>
<evidence type="ECO:0000313" key="1">
    <source>
        <dbReference type="EMBL" id="SAL25768.1"/>
    </source>
</evidence>
<dbReference type="STRING" id="326475.AWB66_01483"/>
<dbReference type="AlphaFoldDB" id="A0A158G0W1"/>
<keyword evidence="2" id="KW-1185">Reference proteome</keyword>
<proteinExistence type="predicted"/>
<dbReference type="Proteomes" id="UP000054717">
    <property type="component" value="Unassembled WGS sequence"/>
</dbReference>
<evidence type="ECO:0000313" key="2">
    <source>
        <dbReference type="Proteomes" id="UP000054717"/>
    </source>
</evidence>
<name>A0A158G0W1_9BURK</name>
<comment type="caution">
    <text evidence="1">The sequence shown here is derived from an EMBL/GenBank/DDBJ whole genome shotgun (WGS) entry which is preliminary data.</text>
</comment>
<dbReference type="RefSeq" id="WP_087629628.1">
    <property type="nucleotide sequence ID" value="NZ_FCNZ02000004.1"/>
</dbReference>
<dbReference type="EMBL" id="FCNZ02000004">
    <property type="protein sequence ID" value="SAL25768.1"/>
    <property type="molecule type" value="Genomic_DNA"/>
</dbReference>
<protein>
    <submittedName>
        <fullName evidence="1">Bacteriophage protein</fullName>
    </submittedName>
</protein>
<reference evidence="1" key="1">
    <citation type="submission" date="2016-01" db="EMBL/GenBank/DDBJ databases">
        <authorList>
            <person name="Peeters Charlotte."/>
        </authorList>
    </citation>
    <scope>NUCLEOTIDE SEQUENCE</scope>
    <source>
        <strain evidence="1">LMG 22936</strain>
    </source>
</reference>
<sequence length="124" mass="13472">MPLLDVTDVLNDPMFQDTSLTCTRQAQTIDANGMASNAQAVTRFAGVVTNDTGDQLMRRADGSRIEGSITIHTRFGLIDGKIGFDADLVTWQGRQYTVVNVRDWSTYGRGFVAAQCELIPLSGG</sequence>